<evidence type="ECO:0000256" key="2">
    <source>
        <dbReference type="ARBA" id="ARBA00022525"/>
    </source>
</evidence>
<evidence type="ECO:0000313" key="8">
    <source>
        <dbReference type="EMBL" id="HGT40205.1"/>
    </source>
</evidence>
<dbReference type="PANTHER" id="PTHR38050:SF2">
    <property type="entry name" value="FERULOYL ESTERASE C-RELATED"/>
    <property type="match status" value="1"/>
</dbReference>
<comment type="caution">
    <text evidence="8">The sequence shown here is derived from an EMBL/GenBank/DDBJ whole genome shotgun (WGS) entry which is preliminary data.</text>
</comment>
<keyword evidence="5" id="KW-0378">Hydrolase</keyword>
<dbReference type="InterPro" id="IPR043595">
    <property type="entry name" value="FaeB/C/D"/>
</dbReference>
<evidence type="ECO:0000256" key="5">
    <source>
        <dbReference type="ARBA" id="ARBA00022801"/>
    </source>
</evidence>
<dbReference type="EMBL" id="DSVQ01000016">
    <property type="protein sequence ID" value="HGT40205.1"/>
    <property type="molecule type" value="Genomic_DNA"/>
</dbReference>
<comment type="subcellular location">
    <subcellularLocation>
        <location evidence="1">Secreted</location>
    </subcellularLocation>
</comment>
<proteinExistence type="predicted"/>
<keyword evidence="4" id="KW-0732">Signal</keyword>
<dbReference type="GO" id="GO:0005576">
    <property type="term" value="C:extracellular region"/>
    <property type="evidence" value="ECO:0007669"/>
    <property type="project" value="UniProtKB-SubCell"/>
</dbReference>
<organism evidence="8">
    <name type="scientific">Schlesneria paludicola</name>
    <dbReference type="NCBI Taxonomy" id="360056"/>
    <lineage>
        <taxon>Bacteria</taxon>
        <taxon>Pseudomonadati</taxon>
        <taxon>Planctomycetota</taxon>
        <taxon>Planctomycetia</taxon>
        <taxon>Planctomycetales</taxon>
        <taxon>Planctomycetaceae</taxon>
        <taxon>Schlesneria</taxon>
    </lineage>
</organism>
<keyword evidence="2" id="KW-0964">Secreted</keyword>
<evidence type="ECO:0000256" key="1">
    <source>
        <dbReference type="ARBA" id="ARBA00004613"/>
    </source>
</evidence>
<gene>
    <name evidence="8" type="ORF">ENS64_13235</name>
</gene>
<dbReference type="PANTHER" id="PTHR38050">
    <property type="match status" value="1"/>
</dbReference>
<dbReference type="Gene3D" id="3.40.50.1820">
    <property type="entry name" value="alpha/beta hydrolase"/>
    <property type="match status" value="1"/>
</dbReference>
<dbReference type="SUPFAM" id="SSF53474">
    <property type="entry name" value="alpha/beta-Hydrolases"/>
    <property type="match status" value="1"/>
</dbReference>
<dbReference type="GO" id="GO:0030600">
    <property type="term" value="F:feruloyl esterase activity"/>
    <property type="evidence" value="ECO:0007669"/>
    <property type="project" value="InterPro"/>
</dbReference>
<protein>
    <submittedName>
        <fullName evidence="8">Polyhydroxybutyrate depolymerase</fullName>
    </submittedName>
</protein>
<dbReference type="GO" id="GO:0045493">
    <property type="term" value="P:xylan catabolic process"/>
    <property type="evidence" value="ECO:0007669"/>
    <property type="project" value="UniProtKB-KW"/>
</dbReference>
<evidence type="ECO:0000256" key="7">
    <source>
        <dbReference type="ARBA" id="ARBA00023326"/>
    </source>
</evidence>
<reference evidence="8" key="1">
    <citation type="journal article" date="2020" name="mSystems">
        <title>Genome- and Community-Level Interaction Insights into Carbon Utilization and Element Cycling Functions of Hydrothermarchaeota in Hydrothermal Sediment.</title>
        <authorList>
            <person name="Zhou Z."/>
            <person name="Liu Y."/>
            <person name="Xu W."/>
            <person name="Pan J."/>
            <person name="Luo Z.H."/>
            <person name="Li M."/>
        </authorList>
    </citation>
    <scope>NUCLEOTIDE SEQUENCE [LARGE SCALE GENOMIC DNA]</scope>
    <source>
        <strain evidence="8">SpSt-508</strain>
    </source>
</reference>
<evidence type="ECO:0000256" key="4">
    <source>
        <dbReference type="ARBA" id="ARBA00022729"/>
    </source>
</evidence>
<evidence type="ECO:0000256" key="3">
    <source>
        <dbReference type="ARBA" id="ARBA00022651"/>
    </source>
</evidence>
<name>A0A7C4QR38_9PLAN</name>
<dbReference type="InterPro" id="IPR029058">
    <property type="entry name" value="AB_hydrolase_fold"/>
</dbReference>
<keyword evidence="3" id="KW-0858">Xylan degradation</keyword>
<accession>A0A7C4QR38</accession>
<dbReference type="AlphaFoldDB" id="A0A7C4QR38"/>
<evidence type="ECO:0000256" key="6">
    <source>
        <dbReference type="ARBA" id="ARBA00023277"/>
    </source>
</evidence>
<sequence length="305" mass="33034">MLLFGGLVSSFAAEDLSSSPERLGPGDHARTLTVEGVERHYLVHIPQTYDPQTLTPVVLALHGAGMDSSTMVWLCGLNQQSEQSGFVVVYPSGTGVGPFRAWNAGGFSGKLAEGRANDVAFIRRVLDDLSTVVNVDAKRVYACGMSNGGMMCYRLAAELSDRIAAIAPVAGTMAIDDVRPQRPVPVIHFHGLQDDIVPFAPKNNKVPPFLRLKGVEESIQTWVALNGCHEQPRTETISREGDETKVTRTTYSGGKDGAEVVLVVIENGGHTWPGQPPLVKFIGKSARNISANALMWEFFQKHPLK</sequence>
<keyword evidence="7" id="KW-0624">Polysaccharide degradation</keyword>
<keyword evidence="6" id="KW-0119">Carbohydrate metabolism</keyword>